<keyword evidence="3" id="KW-1185">Reference proteome</keyword>
<dbReference type="Pfam" id="PF01323">
    <property type="entry name" value="DSBA"/>
    <property type="match status" value="1"/>
</dbReference>
<gene>
    <name evidence="2" type="ORF">CSOJ01_03481</name>
</gene>
<protein>
    <submittedName>
        <fullName evidence="2">Dsba oxidoreductase</fullName>
    </submittedName>
</protein>
<evidence type="ECO:0000313" key="3">
    <source>
        <dbReference type="Proteomes" id="UP000652219"/>
    </source>
</evidence>
<dbReference type="PANTHER" id="PTHR13887:SF41">
    <property type="entry name" value="THIOREDOXIN SUPERFAMILY PROTEIN"/>
    <property type="match status" value="1"/>
</dbReference>
<evidence type="ECO:0000259" key="1">
    <source>
        <dbReference type="Pfam" id="PF01323"/>
    </source>
</evidence>
<accession>A0A8H6JLU2</accession>
<organism evidence="2 3">
    <name type="scientific">Colletotrichum sojae</name>
    <dbReference type="NCBI Taxonomy" id="2175907"/>
    <lineage>
        <taxon>Eukaryota</taxon>
        <taxon>Fungi</taxon>
        <taxon>Dikarya</taxon>
        <taxon>Ascomycota</taxon>
        <taxon>Pezizomycotina</taxon>
        <taxon>Sordariomycetes</taxon>
        <taxon>Hypocreomycetidae</taxon>
        <taxon>Glomerellales</taxon>
        <taxon>Glomerellaceae</taxon>
        <taxon>Colletotrichum</taxon>
        <taxon>Colletotrichum orchidearum species complex</taxon>
    </lineage>
</organism>
<dbReference type="AlphaFoldDB" id="A0A8H6JLU2"/>
<sequence>MNAARQVGKMSTINIKVISDPVCPFCYLGKARLNRAIDLYQKTYPSGKDDTFNVTWQAYYLDPTAPKQGVPVNERMAARFGADRLEMMHARMKKLGAAEGFNFTFDGKVGHTRDAHRAVQLARTKGADVENAVMQSIMKSYFEEGGDITSWDMIVDAAARAGMEKGEVRRWLEEGKGGAEVDAQVEDAYRMGVRGVPHFVVDDKYEIGGAQDVGEFLQTLVAAKEGKKGSAALNGPSC</sequence>
<dbReference type="CDD" id="cd03024">
    <property type="entry name" value="DsbA_FrnE"/>
    <property type="match status" value="1"/>
</dbReference>
<dbReference type="InterPro" id="IPR036249">
    <property type="entry name" value="Thioredoxin-like_sf"/>
</dbReference>
<proteinExistence type="predicted"/>
<dbReference type="GO" id="GO:0016491">
    <property type="term" value="F:oxidoreductase activity"/>
    <property type="evidence" value="ECO:0007669"/>
    <property type="project" value="InterPro"/>
</dbReference>
<name>A0A8H6JLU2_9PEZI</name>
<comment type="caution">
    <text evidence="2">The sequence shown here is derived from an EMBL/GenBank/DDBJ whole genome shotgun (WGS) entry which is preliminary data.</text>
</comment>
<feature type="domain" description="DSBA-like thioredoxin" evidence="1">
    <location>
        <begin position="15"/>
        <end position="220"/>
    </location>
</feature>
<dbReference type="InterPro" id="IPR001853">
    <property type="entry name" value="DSBA-like_thioredoxin_dom"/>
</dbReference>
<evidence type="ECO:0000313" key="2">
    <source>
        <dbReference type="EMBL" id="KAF6815594.1"/>
    </source>
</evidence>
<reference evidence="2 3" key="1">
    <citation type="journal article" date="2020" name="Phytopathology">
        <title>Genome Sequence Resources of Colletotrichum truncatum, C. plurivorum, C. musicola, and C. sojae: Four Species Pathogenic to Soybean (Glycine max).</title>
        <authorList>
            <person name="Rogerio F."/>
            <person name="Boufleur T.R."/>
            <person name="Ciampi-Guillardi M."/>
            <person name="Sukno S.A."/>
            <person name="Thon M.R."/>
            <person name="Massola Junior N.S."/>
            <person name="Baroncelli R."/>
        </authorList>
    </citation>
    <scope>NUCLEOTIDE SEQUENCE [LARGE SCALE GENOMIC DNA]</scope>
    <source>
        <strain evidence="2 3">LFN0009</strain>
    </source>
</reference>
<dbReference type="Gene3D" id="3.40.30.10">
    <property type="entry name" value="Glutaredoxin"/>
    <property type="match status" value="1"/>
</dbReference>
<dbReference type="Proteomes" id="UP000652219">
    <property type="component" value="Unassembled WGS sequence"/>
</dbReference>
<dbReference type="SUPFAM" id="SSF52833">
    <property type="entry name" value="Thioredoxin-like"/>
    <property type="match status" value="1"/>
</dbReference>
<dbReference type="PANTHER" id="PTHR13887">
    <property type="entry name" value="GLUTATHIONE S-TRANSFERASE KAPPA"/>
    <property type="match status" value="1"/>
</dbReference>
<dbReference type="EMBL" id="WIGN01000034">
    <property type="protein sequence ID" value="KAF6815594.1"/>
    <property type="molecule type" value="Genomic_DNA"/>
</dbReference>